<dbReference type="PROSITE" id="PS51257">
    <property type="entry name" value="PROKAR_LIPOPROTEIN"/>
    <property type="match status" value="1"/>
</dbReference>
<dbReference type="RefSeq" id="WP_069680286.1">
    <property type="nucleotide sequence ID" value="NZ_CP017253.2"/>
</dbReference>
<dbReference type="OrthoDB" id="1937648at2"/>
<keyword evidence="1" id="KW-0732">Signal</keyword>
<feature type="signal peptide" evidence="1">
    <location>
        <begin position="1"/>
        <end position="23"/>
    </location>
</feature>
<dbReference type="EMBL" id="CP017253">
    <property type="protein sequence ID" value="AOR24149.1"/>
    <property type="molecule type" value="Genomic_DNA"/>
</dbReference>
<keyword evidence="3" id="KW-1185">Reference proteome</keyword>
<dbReference type="AlphaFoldDB" id="A0A1D7XM27"/>
<gene>
    <name evidence="2" type="ORF">BGI42_10600</name>
</gene>
<proteinExistence type="predicted"/>
<feature type="chain" id="PRO_5038838000" description="Lipoprotein" evidence="1">
    <location>
        <begin position="24"/>
        <end position="199"/>
    </location>
</feature>
<reference evidence="3" key="1">
    <citation type="submission" date="2016-09" db="EMBL/GenBank/DDBJ databases">
        <title>Genomics of Clostridium taeniosporum, an organism which forms endospores with ribbon-like appendages.</title>
        <authorList>
            <person name="Walker J.R."/>
        </authorList>
    </citation>
    <scope>NUCLEOTIDE SEQUENCE [LARGE SCALE GENOMIC DNA]</scope>
    <source>
        <strain evidence="3">1/k</strain>
    </source>
</reference>
<accession>A0A1D7XM27</accession>
<dbReference type="Proteomes" id="UP000094652">
    <property type="component" value="Chromosome"/>
</dbReference>
<dbReference type="KEGG" id="ctae:BGI42_10600"/>
<evidence type="ECO:0000313" key="3">
    <source>
        <dbReference type="Proteomes" id="UP000094652"/>
    </source>
</evidence>
<evidence type="ECO:0000256" key="1">
    <source>
        <dbReference type="SAM" id="SignalP"/>
    </source>
</evidence>
<protein>
    <recommendedName>
        <fullName evidence="4">Lipoprotein</fullName>
    </recommendedName>
</protein>
<organism evidence="2 3">
    <name type="scientific">Clostridium taeniosporum</name>
    <dbReference type="NCBI Taxonomy" id="394958"/>
    <lineage>
        <taxon>Bacteria</taxon>
        <taxon>Bacillati</taxon>
        <taxon>Bacillota</taxon>
        <taxon>Clostridia</taxon>
        <taxon>Eubacteriales</taxon>
        <taxon>Clostridiaceae</taxon>
        <taxon>Clostridium</taxon>
    </lineage>
</organism>
<name>A0A1D7XM27_9CLOT</name>
<evidence type="ECO:0000313" key="2">
    <source>
        <dbReference type="EMBL" id="AOR24149.1"/>
    </source>
</evidence>
<evidence type="ECO:0008006" key="4">
    <source>
        <dbReference type="Google" id="ProtNLM"/>
    </source>
</evidence>
<sequence length="199" mass="22146">MSKKTFIFIIISSVLILSLVACNTVDNTKVIKIKSAKLTQKEENLLKLVKGNSEYKIYDYVLNDKVKSVHINFLTLNSNNEWKENGGASSEISNPTGRIAISSVGENGNLQISIQNGGSIANFKSNSEVYKNLKEMGRAMVWGEESDVVYEKEIPLFIQIISNSSEIEASMDGFYNTDKLKDYDIVNAVTVTFSEDPIN</sequence>